<dbReference type="InterPro" id="IPR018490">
    <property type="entry name" value="cNMP-bd_dom_sf"/>
</dbReference>
<keyword evidence="3" id="KW-0804">Transcription</keyword>
<dbReference type="PROSITE" id="PS51063">
    <property type="entry name" value="HTH_CRP_2"/>
    <property type="match status" value="1"/>
</dbReference>
<dbReference type="InterPro" id="IPR036388">
    <property type="entry name" value="WH-like_DNA-bd_sf"/>
</dbReference>
<feature type="domain" description="HTH crp-type" evidence="4">
    <location>
        <begin position="132"/>
        <end position="198"/>
    </location>
</feature>
<dbReference type="EMBL" id="FOPM01000022">
    <property type="protein sequence ID" value="SFG99603.1"/>
    <property type="molecule type" value="Genomic_DNA"/>
</dbReference>
<evidence type="ECO:0000259" key="4">
    <source>
        <dbReference type="PROSITE" id="PS51063"/>
    </source>
</evidence>
<reference evidence="6" key="1">
    <citation type="submission" date="2016-10" db="EMBL/GenBank/DDBJ databases">
        <authorList>
            <person name="Varghese N."/>
            <person name="Submissions S."/>
        </authorList>
    </citation>
    <scope>NUCLEOTIDE SEQUENCE [LARGE SCALE GENOMIC DNA]</scope>
    <source>
        <strain evidence="6">Gh-105</strain>
    </source>
</reference>
<dbReference type="RefSeq" id="WP_091974165.1">
    <property type="nucleotide sequence ID" value="NZ_FOPM01000022.1"/>
</dbReference>
<keyword evidence="5" id="KW-0418">Kinase</keyword>
<dbReference type="SUPFAM" id="SSF51206">
    <property type="entry name" value="cAMP-binding domain-like"/>
    <property type="match status" value="1"/>
</dbReference>
<keyword evidence="6" id="KW-1185">Reference proteome</keyword>
<dbReference type="CDD" id="cd00038">
    <property type="entry name" value="CAP_ED"/>
    <property type="match status" value="1"/>
</dbReference>
<evidence type="ECO:0000256" key="3">
    <source>
        <dbReference type="ARBA" id="ARBA00023163"/>
    </source>
</evidence>
<dbReference type="InterPro" id="IPR014710">
    <property type="entry name" value="RmlC-like_jellyroll"/>
</dbReference>
<evidence type="ECO:0000256" key="2">
    <source>
        <dbReference type="ARBA" id="ARBA00023125"/>
    </source>
</evidence>
<evidence type="ECO:0000313" key="5">
    <source>
        <dbReference type="EMBL" id="SFG99603.1"/>
    </source>
</evidence>
<dbReference type="GO" id="GO:0003677">
    <property type="term" value="F:DNA binding"/>
    <property type="evidence" value="ECO:0007669"/>
    <property type="project" value="UniProtKB-KW"/>
</dbReference>
<dbReference type="GO" id="GO:0006355">
    <property type="term" value="P:regulation of DNA-templated transcription"/>
    <property type="evidence" value="ECO:0007669"/>
    <property type="project" value="InterPro"/>
</dbReference>
<dbReference type="Gene3D" id="1.10.10.10">
    <property type="entry name" value="Winged helix-like DNA-binding domain superfamily/Winged helix DNA-binding domain"/>
    <property type="match status" value="1"/>
</dbReference>
<dbReference type="InterPro" id="IPR036390">
    <property type="entry name" value="WH_DNA-bd_sf"/>
</dbReference>
<dbReference type="Gene3D" id="2.60.120.10">
    <property type="entry name" value="Jelly Rolls"/>
    <property type="match status" value="1"/>
</dbReference>
<protein>
    <submittedName>
        <fullName evidence="5">cAMP-binding domain of CRP or a regulatory subunit of cAMP-dependent protein kinases</fullName>
    </submittedName>
</protein>
<proteinExistence type="predicted"/>
<dbReference type="GO" id="GO:0016301">
    <property type="term" value="F:kinase activity"/>
    <property type="evidence" value="ECO:0007669"/>
    <property type="project" value="UniProtKB-KW"/>
</dbReference>
<keyword evidence="2" id="KW-0238">DNA-binding</keyword>
<keyword evidence="1" id="KW-0805">Transcription regulation</keyword>
<dbReference type="Proteomes" id="UP000199229">
    <property type="component" value="Unassembled WGS sequence"/>
</dbReference>
<accession>A0A1I2WE41</accession>
<name>A0A1I2WE41_9HYPH</name>
<keyword evidence="5" id="KW-0808">Transferase</keyword>
<dbReference type="InterPro" id="IPR012318">
    <property type="entry name" value="HTH_CRP"/>
</dbReference>
<gene>
    <name evidence="5" type="ORF">SAMN05192565_12248</name>
</gene>
<dbReference type="OrthoDB" id="7506088at2"/>
<evidence type="ECO:0000313" key="6">
    <source>
        <dbReference type="Proteomes" id="UP000199229"/>
    </source>
</evidence>
<dbReference type="AlphaFoldDB" id="A0A1I2WE41"/>
<organism evidence="5 6">
    <name type="scientific">Methylobacterium gossipiicola</name>
    <dbReference type="NCBI Taxonomy" id="582675"/>
    <lineage>
        <taxon>Bacteria</taxon>
        <taxon>Pseudomonadati</taxon>
        <taxon>Pseudomonadota</taxon>
        <taxon>Alphaproteobacteria</taxon>
        <taxon>Hyphomicrobiales</taxon>
        <taxon>Methylobacteriaceae</taxon>
        <taxon>Methylobacterium</taxon>
    </lineage>
</organism>
<dbReference type="InterPro" id="IPR000595">
    <property type="entry name" value="cNMP-bd_dom"/>
</dbReference>
<evidence type="ECO:0000256" key="1">
    <source>
        <dbReference type="ARBA" id="ARBA00023015"/>
    </source>
</evidence>
<sequence>MLPPEEFSRLQPELERCSFEQGLVLEAPDTPIAKVCFPEPGLISVMARTPVGVQAEVGIIGPEGMTGLPLLHGLTNWPHATVVQIPCRALCIEATAFRAALAECRPLHDRLLRYAQVFAVQLAQGSLCNGRFTIEQRLARWLLMCHDRTDREDLPLTHELLSSMLGVRRAGITTALRTLNDSGAVRSRRGGIGIRDRAQMRAIAGDAYGVPEAEYARVLA</sequence>
<dbReference type="Pfam" id="PF13545">
    <property type="entry name" value="HTH_Crp_2"/>
    <property type="match status" value="1"/>
</dbReference>
<dbReference type="SUPFAM" id="SSF46785">
    <property type="entry name" value="Winged helix' DNA-binding domain"/>
    <property type="match status" value="1"/>
</dbReference>
<dbReference type="STRING" id="582675.SAMN05192565_12248"/>